<protein>
    <submittedName>
        <fullName evidence="2">Uncharacterized protein</fullName>
    </submittedName>
</protein>
<feature type="compositionally biased region" description="Polar residues" evidence="1">
    <location>
        <begin position="94"/>
        <end position="115"/>
    </location>
</feature>
<gene>
    <name evidence="2" type="ORF">O3P69_020692</name>
</gene>
<dbReference type="Proteomes" id="UP001487740">
    <property type="component" value="Unassembled WGS sequence"/>
</dbReference>
<feature type="region of interest" description="Disordered" evidence="1">
    <location>
        <begin position="92"/>
        <end position="115"/>
    </location>
</feature>
<feature type="compositionally biased region" description="Basic and acidic residues" evidence="1">
    <location>
        <begin position="1"/>
        <end position="10"/>
    </location>
</feature>
<evidence type="ECO:0000313" key="3">
    <source>
        <dbReference type="Proteomes" id="UP001487740"/>
    </source>
</evidence>
<sequence>MLSEWRETQSDSKGWGGVQADGAARGHEGLIWVGWESKVVAVMKNYGQCGSVRVALVSTSLPPQQANDPPPLFSSPCPKDCAKCFPRRDIARGSSGQLPSGRQRPMSLSVTHDTAPRQTTNCTARVAACSPQRRASLMGTCVCGSKKEEEEEKEEEEGKEEATVFGSHHGQQEGCWGITTRCCLQALIATKWREINDPLTTLSRCPRHVPVCQLLFPHLGPGGCCYVVDLYEVFAFCDILVLHIGIKSLLNFLRLKWGVLAS</sequence>
<reference evidence="2 3" key="1">
    <citation type="submission" date="2023-03" db="EMBL/GenBank/DDBJ databases">
        <title>High-quality genome of Scylla paramamosain provides insights in environmental adaptation.</title>
        <authorList>
            <person name="Zhang L."/>
        </authorList>
    </citation>
    <scope>NUCLEOTIDE SEQUENCE [LARGE SCALE GENOMIC DNA]</scope>
    <source>
        <strain evidence="2">LZ_2023a</strain>
        <tissue evidence="2">Muscle</tissue>
    </source>
</reference>
<name>A0AAW0TMG5_SCYPA</name>
<evidence type="ECO:0000256" key="1">
    <source>
        <dbReference type="SAM" id="MobiDB-lite"/>
    </source>
</evidence>
<organism evidence="2 3">
    <name type="scientific">Scylla paramamosain</name>
    <name type="common">Mud crab</name>
    <dbReference type="NCBI Taxonomy" id="85552"/>
    <lineage>
        <taxon>Eukaryota</taxon>
        <taxon>Metazoa</taxon>
        <taxon>Ecdysozoa</taxon>
        <taxon>Arthropoda</taxon>
        <taxon>Crustacea</taxon>
        <taxon>Multicrustacea</taxon>
        <taxon>Malacostraca</taxon>
        <taxon>Eumalacostraca</taxon>
        <taxon>Eucarida</taxon>
        <taxon>Decapoda</taxon>
        <taxon>Pleocyemata</taxon>
        <taxon>Brachyura</taxon>
        <taxon>Eubrachyura</taxon>
        <taxon>Portunoidea</taxon>
        <taxon>Portunidae</taxon>
        <taxon>Portuninae</taxon>
        <taxon>Scylla</taxon>
    </lineage>
</organism>
<proteinExistence type="predicted"/>
<evidence type="ECO:0000313" key="2">
    <source>
        <dbReference type="EMBL" id="KAK8388904.1"/>
    </source>
</evidence>
<keyword evidence="3" id="KW-1185">Reference proteome</keyword>
<feature type="region of interest" description="Disordered" evidence="1">
    <location>
        <begin position="1"/>
        <end position="20"/>
    </location>
</feature>
<dbReference type="AlphaFoldDB" id="A0AAW0TMG5"/>
<accession>A0AAW0TMG5</accession>
<comment type="caution">
    <text evidence="2">The sequence shown here is derived from an EMBL/GenBank/DDBJ whole genome shotgun (WGS) entry which is preliminary data.</text>
</comment>
<dbReference type="EMBL" id="JARAKH010000028">
    <property type="protein sequence ID" value="KAK8388904.1"/>
    <property type="molecule type" value="Genomic_DNA"/>
</dbReference>